<dbReference type="KEGG" id="fop:FNB79_02110"/>
<accession>A0A516GMR6</accession>
<dbReference type="InterPro" id="IPR036968">
    <property type="entry name" value="Enolpyruvate_Tfrase_sf"/>
</dbReference>
<dbReference type="SUPFAM" id="SSF55205">
    <property type="entry name" value="EPT/RTPC-like"/>
    <property type="match status" value="1"/>
</dbReference>
<protein>
    <recommendedName>
        <fullName evidence="3">3-phosphoshikimate 1-carboxyvinyltransferase</fullName>
        <ecNumber evidence="3">2.5.1.19</ecNumber>
    </recommendedName>
    <alternativeName>
        <fullName evidence="7">5-enolpyruvylshikimate-3-phosphate synthase</fullName>
    </alternativeName>
</protein>
<dbReference type="GO" id="GO:0009423">
    <property type="term" value="P:chorismate biosynthetic process"/>
    <property type="evidence" value="ECO:0007669"/>
    <property type="project" value="UniProtKB-UniPathway"/>
</dbReference>
<dbReference type="InterPro" id="IPR001986">
    <property type="entry name" value="Enolpyruvate_Tfrase_dom"/>
</dbReference>
<evidence type="ECO:0000313" key="11">
    <source>
        <dbReference type="Proteomes" id="UP000319209"/>
    </source>
</evidence>
<evidence type="ECO:0000256" key="8">
    <source>
        <dbReference type="ARBA" id="ARBA00044633"/>
    </source>
</evidence>
<organism evidence="10 11">
    <name type="scientific">Formosa sediminum</name>
    <dbReference type="NCBI Taxonomy" id="2594004"/>
    <lineage>
        <taxon>Bacteria</taxon>
        <taxon>Pseudomonadati</taxon>
        <taxon>Bacteroidota</taxon>
        <taxon>Flavobacteriia</taxon>
        <taxon>Flavobacteriales</taxon>
        <taxon>Flavobacteriaceae</taxon>
        <taxon>Formosa</taxon>
    </lineage>
</organism>
<comment type="similarity">
    <text evidence="2">Belongs to the EPSP synthase family.</text>
</comment>
<dbReference type="Gene3D" id="3.65.10.10">
    <property type="entry name" value="Enolpyruvate transferase domain"/>
    <property type="match status" value="2"/>
</dbReference>
<gene>
    <name evidence="10" type="ORF">FNB79_02110</name>
</gene>
<dbReference type="PIRSF" id="PIRSF000505">
    <property type="entry name" value="EPSPS"/>
    <property type="match status" value="1"/>
</dbReference>
<feature type="domain" description="Enolpyruvate transferase" evidence="9">
    <location>
        <begin position="58"/>
        <end position="401"/>
    </location>
</feature>
<keyword evidence="11" id="KW-1185">Reference proteome</keyword>
<dbReference type="GO" id="GO:0009073">
    <property type="term" value="P:aromatic amino acid family biosynthetic process"/>
    <property type="evidence" value="ECO:0007669"/>
    <property type="project" value="UniProtKB-KW"/>
</dbReference>
<dbReference type="GO" id="GO:0003866">
    <property type="term" value="F:3-phosphoshikimate 1-carboxyvinyltransferase activity"/>
    <property type="evidence" value="ECO:0007669"/>
    <property type="project" value="UniProtKB-EC"/>
</dbReference>
<dbReference type="PANTHER" id="PTHR21090:SF5">
    <property type="entry name" value="PENTAFUNCTIONAL AROM POLYPEPTIDE"/>
    <property type="match status" value="1"/>
</dbReference>
<dbReference type="EC" id="2.5.1.19" evidence="3"/>
<proteinExistence type="inferred from homology"/>
<dbReference type="AlphaFoldDB" id="A0A516GMR6"/>
<dbReference type="Pfam" id="PF00275">
    <property type="entry name" value="EPSP_synthase"/>
    <property type="match status" value="1"/>
</dbReference>
<comment type="pathway">
    <text evidence="1">Metabolic intermediate biosynthesis; chorismate biosynthesis; chorismate from D-erythrose 4-phosphate and phosphoenolpyruvate: step 6/7.</text>
</comment>
<reference evidence="10 11" key="1">
    <citation type="submission" date="2019-07" db="EMBL/GenBank/DDBJ databases">
        <title>Genome sequencing for Formosa sp. PS13.</title>
        <authorList>
            <person name="Park S.-J."/>
        </authorList>
    </citation>
    <scope>NUCLEOTIDE SEQUENCE [LARGE SCALE GENOMIC DNA]</scope>
    <source>
        <strain evidence="10 11">PS13</strain>
    </source>
</reference>
<evidence type="ECO:0000256" key="7">
    <source>
        <dbReference type="ARBA" id="ARBA00030046"/>
    </source>
</evidence>
<dbReference type="Proteomes" id="UP000319209">
    <property type="component" value="Chromosome"/>
</dbReference>
<dbReference type="UniPathway" id="UPA00053">
    <property type="reaction ID" value="UER00089"/>
</dbReference>
<evidence type="ECO:0000256" key="6">
    <source>
        <dbReference type="ARBA" id="ARBA00023141"/>
    </source>
</evidence>
<dbReference type="PANTHER" id="PTHR21090">
    <property type="entry name" value="AROM/DEHYDROQUINATE SYNTHASE"/>
    <property type="match status" value="1"/>
</dbReference>
<dbReference type="InterPro" id="IPR006264">
    <property type="entry name" value="EPSP_synthase"/>
</dbReference>
<keyword evidence="6" id="KW-0057">Aromatic amino acid biosynthesis</keyword>
<dbReference type="EMBL" id="CP041637">
    <property type="protein sequence ID" value="QDO92818.1"/>
    <property type="molecule type" value="Genomic_DNA"/>
</dbReference>
<evidence type="ECO:0000256" key="2">
    <source>
        <dbReference type="ARBA" id="ARBA00009948"/>
    </source>
</evidence>
<evidence type="ECO:0000256" key="3">
    <source>
        <dbReference type="ARBA" id="ARBA00012450"/>
    </source>
</evidence>
<name>A0A516GMR6_9FLAO</name>
<keyword evidence="5 10" id="KW-0808">Transferase</keyword>
<evidence type="ECO:0000256" key="1">
    <source>
        <dbReference type="ARBA" id="ARBA00004811"/>
    </source>
</evidence>
<dbReference type="RefSeq" id="WP_143379727.1">
    <property type="nucleotide sequence ID" value="NZ_CP041637.1"/>
</dbReference>
<evidence type="ECO:0000256" key="4">
    <source>
        <dbReference type="ARBA" id="ARBA00022605"/>
    </source>
</evidence>
<sequence length="411" mass="45300">MNIILEQSEIIQQPLHVTITGSKSESNRLLVLQALYPNIALENVSNSDDSDVMQMALNSKESLVDIHHAGTTMRFLTAYFSSCEGKIVTLTGSKRMKERPIKILVDALRDLGADITYVENDGYPPIKIIGKNITQSEVTLKANVSSQYISALMLIGSSLENGLKLTLDGAITSVPYIKMTLNLLHQLNIDAQFKRQTITVKPKTEAVAKQTLTVESDWSSASYFFSIVALSPIGTTITLSAYKASSLQGDSVLTTIYKQFGVTTTFSDHSITLKKVEDVLKDTNITLDLVNAPDIAQTIAVTCFGLGIACSLSGLHTLKIKETDRLEALKIELEKLGGNVHITDKTLDLEPSDRINEDVAINTYNDHRMAMAFAPLALRVKMRVNDAEVVSKSYPEFWSDLEKIGFKINKH</sequence>
<dbReference type="InterPro" id="IPR013792">
    <property type="entry name" value="RNA3'P_cycl/enolpyr_Trfase_a/b"/>
</dbReference>
<dbReference type="OrthoDB" id="9809920at2"/>
<keyword evidence="4" id="KW-0028">Amino-acid biosynthesis</keyword>
<dbReference type="InterPro" id="IPR023193">
    <property type="entry name" value="EPSP_synthase_CS"/>
</dbReference>
<evidence type="ECO:0000256" key="5">
    <source>
        <dbReference type="ARBA" id="ARBA00022679"/>
    </source>
</evidence>
<evidence type="ECO:0000259" key="9">
    <source>
        <dbReference type="Pfam" id="PF00275"/>
    </source>
</evidence>
<dbReference type="GO" id="GO:0008652">
    <property type="term" value="P:amino acid biosynthetic process"/>
    <property type="evidence" value="ECO:0007669"/>
    <property type="project" value="UniProtKB-KW"/>
</dbReference>
<dbReference type="PROSITE" id="PS00885">
    <property type="entry name" value="EPSP_SYNTHASE_2"/>
    <property type="match status" value="1"/>
</dbReference>
<comment type="catalytic activity">
    <reaction evidence="8">
        <text>3-phosphoshikimate + phosphoenolpyruvate = 5-O-(1-carboxyvinyl)-3-phosphoshikimate + phosphate</text>
        <dbReference type="Rhea" id="RHEA:21256"/>
        <dbReference type="ChEBI" id="CHEBI:43474"/>
        <dbReference type="ChEBI" id="CHEBI:57701"/>
        <dbReference type="ChEBI" id="CHEBI:58702"/>
        <dbReference type="ChEBI" id="CHEBI:145989"/>
        <dbReference type="EC" id="2.5.1.19"/>
    </reaction>
    <physiologicalReaction direction="left-to-right" evidence="8">
        <dbReference type="Rhea" id="RHEA:21257"/>
    </physiologicalReaction>
</comment>
<evidence type="ECO:0000313" key="10">
    <source>
        <dbReference type="EMBL" id="QDO92818.1"/>
    </source>
</evidence>